<dbReference type="EMBL" id="CAJNNW010037369">
    <property type="protein sequence ID" value="CAE8741309.1"/>
    <property type="molecule type" value="Genomic_DNA"/>
</dbReference>
<dbReference type="InterPro" id="IPR011009">
    <property type="entry name" value="Kinase-like_dom_sf"/>
</dbReference>
<evidence type="ECO:0000256" key="3">
    <source>
        <dbReference type="ARBA" id="ARBA00038874"/>
    </source>
</evidence>
<sequence>MEGSSQLEQIDAKNCQELLDAGGDSEKRQAYGFECLTSGFANHVWSVASSGGKKRLVVKSYTDLMLLRIEAHAVGAVDELAGRCGVGPVVHLSNQTGLVMDFLPGRTLEEVDVHRGNLAMLEGVAKMLSKLHSQKVPAACEGEPMLWRTMEKMMLVAKQTPELLPAGIPSMEVIDQEIAAAKTALERHRPKIVLGHGDFKPSNVLEHNGEVKLIDFELGGPNYRGFDWMKLFRTAGDFSEESMRLFLRAYAESAGESCSLEDLEALLQETQVFEPLTWLEAFVFFLALPQFKSDELPRWHKLAEHRWSMYQESRARLFEMRHSAND</sequence>
<dbReference type="Pfam" id="PF01633">
    <property type="entry name" value="Choline_kinase"/>
    <property type="match status" value="1"/>
</dbReference>
<dbReference type="Proteomes" id="UP000654075">
    <property type="component" value="Unassembled WGS sequence"/>
</dbReference>
<evidence type="ECO:0000256" key="2">
    <source>
        <dbReference type="ARBA" id="ARBA00038211"/>
    </source>
</evidence>
<dbReference type="SUPFAM" id="SSF56112">
    <property type="entry name" value="Protein kinase-like (PK-like)"/>
    <property type="match status" value="1"/>
</dbReference>
<comment type="pathway">
    <text evidence="1">Phospholipid metabolism; phosphatidylethanolamine biosynthesis; phosphatidylethanolamine from ethanolamine: step 1/3.</text>
</comment>
<protein>
    <recommendedName>
        <fullName evidence="3">ethanolamine kinase</fullName>
        <ecNumber evidence="3">2.7.1.82</ecNumber>
    </recommendedName>
</protein>
<dbReference type="PANTHER" id="PTHR22603:SF66">
    <property type="entry name" value="ETHANOLAMINE KINASE"/>
    <property type="match status" value="1"/>
</dbReference>
<dbReference type="EC" id="2.7.1.82" evidence="3"/>
<proteinExistence type="inferred from homology"/>
<evidence type="ECO:0000256" key="1">
    <source>
        <dbReference type="ARBA" id="ARBA00037883"/>
    </source>
</evidence>
<dbReference type="GO" id="GO:0006646">
    <property type="term" value="P:phosphatidylethanolamine biosynthetic process"/>
    <property type="evidence" value="ECO:0007669"/>
    <property type="project" value="TreeGrafter"/>
</dbReference>
<dbReference type="PANTHER" id="PTHR22603">
    <property type="entry name" value="CHOLINE/ETHANOALAMINE KINASE"/>
    <property type="match status" value="1"/>
</dbReference>
<evidence type="ECO:0000313" key="7">
    <source>
        <dbReference type="Proteomes" id="UP000654075"/>
    </source>
</evidence>
<comment type="similarity">
    <text evidence="2">Belongs to the choline/ethanolamine kinase family.</text>
</comment>
<comment type="caution">
    <text evidence="5">The sequence shown here is derived from an EMBL/GenBank/DDBJ whole genome shotgun (WGS) entry which is preliminary data.</text>
</comment>
<keyword evidence="7" id="KW-1185">Reference proteome</keyword>
<evidence type="ECO:0000313" key="6">
    <source>
        <dbReference type="Proteomes" id="UP000626109"/>
    </source>
</evidence>
<dbReference type="EMBL" id="CAJNNV010000022">
    <property type="protein sequence ID" value="CAE8581104.1"/>
    <property type="molecule type" value="Genomic_DNA"/>
</dbReference>
<organism evidence="5 6">
    <name type="scientific">Polarella glacialis</name>
    <name type="common">Dinoflagellate</name>
    <dbReference type="NCBI Taxonomy" id="89957"/>
    <lineage>
        <taxon>Eukaryota</taxon>
        <taxon>Sar</taxon>
        <taxon>Alveolata</taxon>
        <taxon>Dinophyceae</taxon>
        <taxon>Suessiales</taxon>
        <taxon>Suessiaceae</taxon>
        <taxon>Polarella</taxon>
    </lineage>
</organism>
<evidence type="ECO:0000313" key="5">
    <source>
        <dbReference type="EMBL" id="CAE8741309.1"/>
    </source>
</evidence>
<dbReference type="Proteomes" id="UP000626109">
    <property type="component" value="Unassembled WGS sequence"/>
</dbReference>
<dbReference type="AlphaFoldDB" id="A0A813LYF9"/>
<accession>A0A813LYF9</accession>
<reference evidence="5" key="1">
    <citation type="submission" date="2021-02" db="EMBL/GenBank/DDBJ databases">
        <authorList>
            <person name="Dougan E. K."/>
            <person name="Rhodes N."/>
            <person name="Thang M."/>
            <person name="Chan C."/>
        </authorList>
    </citation>
    <scope>NUCLEOTIDE SEQUENCE</scope>
</reference>
<dbReference type="Gene3D" id="3.90.1200.10">
    <property type="match status" value="1"/>
</dbReference>
<dbReference type="GO" id="GO:0004305">
    <property type="term" value="F:ethanolamine kinase activity"/>
    <property type="evidence" value="ECO:0007669"/>
    <property type="project" value="UniProtKB-EC"/>
</dbReference>
<evidence type="ECO:0000313" key="4">
    <source>
        <dbReference type="EMBL" id="CAE8581104.1"/>
    </source>
</evidence>
<gene>
    <name evidence="4" type="ORF">PGLA1383_LOCUS130</name>
    <name evidence="5" type="ORF">PGLA2088_LOCUS50394</name>
</gene>
<name>A0A813LYF9_POLGL</name>
<dbReference type="OrthoDB" id="409219at2759"/>
<dbReference type="GO" id="GO:0005737">
    <property type="term" value="C:cytoplasm"/>
    <property type="evidence" value="ECO:0007669"/>
    <property type="project" value="TreeGrafter"/>
</dbReference>